<dbReference type="Proteomes" id="UP000001955">
    <property type="component" value="Chromosome"/>
</dbReference>
<organism evidence="5 6">
    <name type="scientific">Shimwellia blattae (strain ATCC 29907 / DSM 4481 / JCM 1650 / NBRC 105725 / CDC 9005-74)</name>
    <name type="common">Escherichia blattae</name>
    <dbReference type="NCBI Taxonomy" id="630626"/>
    <lineage>
        <taxon>Bacteria</taxon>
        <taxon>Pseudomonadati</taxon>
        <taxon>Pseudomonadota</taxon>
        <taxon>Gammaproteobacteria</taxon>
        <taxon>Enterobacterales</taxon>
        <taxon>Enterobacteriaceae</taxon>
        <taxon>Shimwellia</taxon>
    </lineage>
</organism>
<keyword evidence="3" id="KW-1133">Transmembrane helix</keyword>
<protein>
    <recommendedName>
        <fullName evidence="4">OmpR/PhoB-type domain-containing protein</fullName>
    </recommendedName>
</protein>
<dbReference type="Pfam" id="PF00486">
    <property type="entry name" value="Trans_reg_C"/>
    <property type="match status" value="1"/>
</dbReference>
<evidence type="ECO:0000313" key="5">
    <source>
        <dbReference type="EMBL" id="AFJ47841.1"/>
    </source>
</evidence>
<dbReference type="GO" id="GO:0003677">
    <property type="term" value="F:DNA binding"/>
    <property type="evidence" value="ECO:0007669"/>
    <property type="project" value="UniProtKB-UniRule"/>
</dbReference>
<dbReference type="KEGG" id="ebt:EBL_c27700"/>
<dbReference type="EMBL" id="CP001560">
    <property type="protein sequence ID" value="AFJ47841.1"/>
    <property type="molecule type" value="Genomic_DNA"/>
</dbReference>
<keyword evidence="1 2" id="KW-0238">DNA-binding</keyword>
<proteinExistence type="predicted"/>
<evidence type="ECO:0000313" key="6">
    <source>
        <dbReference type="Proteomes" id="UP000001955"/>
    </source>
</evidence>
<sequence>MINNSIIFNPLQRVLQTLTSDEKHSIQTPACLCLVYLLRNQGDVVTRESLIKFAWGEGAITYVTNNTFYQTISHLRKVLDAAGVGNMITTIPRIGLTISAEYSVALQPAEVTATPAITVEEAPRQPAARKPQPARLKPVWFAGWCMILFLLPLLTGLLITRQNDVFSSWKTLPGQFCQVRYKGSDNPDLILQEMKRNQISCTENSAIFVMQNPRVMRTSFLICQHYSSRQQQCQVLLVSRRPAV</sequence>
<evidence type="ECO:0000256" key="3">
    <source>
        <dbReference type="SAM" id="Phobius"/>
    </source>
</evidence>
<dbReference type="AlphaFoldDB" id="I2BBD7"/>
<dbReference type="CDD" id="cd00383">
    <property type="entry name" value="trans_reg_C"/>
    <property type="match status" value="1"/>
</dbReference>
<dbReference type="InterPro" id="IPR001867">
    <property type="entry name" value="OmpR/PhoB-type_DNA-bd"/>
</dbReference>
<name>I2BBD7_SHIBC</name>
<gene>
    <name evidence="5" type="ordered locus">EBL_c27700</name>
</gene>
<dbReference type="PATRIC" id="fig|630626.3.peg.2685"/>
<feature type="DNA-binding region" description="OmpR/PhoB-type" evidence="2">
    <location>
        <begin position="1"/>
        <end position="100"/>
    </location>
</feature>
<dbReference type="SMART" id="SM00862">
    <property type="entry name" value="Trans_reg_C"/>
    <property type="match status" value="1"/>
</dbReference>
<feature type="domain" description="OmpR/PhoB-type" evidence="4">
    <location>
        <begin position="1"/>
        <end position="100"/>
    </location>
</feature>
<dbReference type="GO" id="GO:0000160">
    <property type="term" value="P:phosphorelay signal transduction system"/>
    <property type="evidence" value="ECO:0007669"/>
    <property type="project" value="InterPro"/>
</dbReference>
<keyword evidence="3" id="KW-0812">Transmembrane</keyword>
<keyword evidence="6" id="KW-1185">Reference proteome</keyword>
<dbReference type="SUPFAM" id="SSF46894">
    <property type="entry name" value="C-terminal effector domain of the bipartite response regulators"/>
    <property type="match status" value="1"/>
</dbReference>
<dbReference type="Gene3D" id="1.10.10.10">
    <property type="entry name" value="Winged helix-like DNA-binding domain superfamily/Winged helix DNA-binding domain"/>
    <property type="match status" value="1"/>
</dbReference>
<dbReference type="HOGENOM" id="CLU_075545_0_2_6"/>
<evidence type="ECO:0000259" key="4">
    <source>
        <dbReference type="PROSITE" id="PS51755"/>
    </source>
</evidence>
<accession>I2BBD7</accession>
<dbReference type="eggNOG" id="COG3710">
    <property type="taxonomic scope" value="Bacteria"/>
</dbReference>
<dbReference type="InterPro" id="IPR036388">
    <property type="entry name" value="WH-like_DNA-bd_sf"/>
</dbReference>
<dbReference type="GO" id="GO:0006355">
    <property type="term" value="P:regulation of DNA-templated transcription"/>
    <property type="evidence" value="ECO:0007669"/>
    <property type="project" value="InterPro"/>
</dbReference>
<evidence type="ECO:0000256" key="1">
    <source>
        <dbReference type="ARBA" id="ARBA00023125"/>
    </source>
</evidence>
<reference evidence="5 6" key="1">
    <citation type="journal article" date="2012" name="J. Bacteriol.">
        <title>Complete genome sequence of the B12-producing Shimwellia blattae strain DSM 4481, isolated from a cockroach.</title>
        <authorList>
            <person name="Brzuszkiewicz E."/>
            <person name="Waschkowitz T."/>
            <person name="Wiezer A."/>
            <person name="Daniel R."/>
        </authorList>
    </citation>
    <scope>NUCLEOTIDE SEQUENCE [LARGE SCALE GENOMIC DNA]</scope>
    <source>
        <strain evidence="6">ATCC 29907 / DSM 4481 / JCM 1650 / NBRC 105725 / CDC 9005-74</strain>
    </source>
</reference>
<feature type="transmembrane region" description="Helical" evidence="3">
    <location>
        <begin position="139"/>
        <end position="159"/>
    </location>
</feature>
<keyword evidence="3" id="KW-0472">Membrane</keyword>
<dbReference type="PROSITE" id="PS51755">
    <property type="entry name" value="OMPR_PHOB"/>
    <property type="match status" value="1"/>
</dbReference>
<dbReference type="InterPro" id="IPR016032">
    <property type="entry name" value="Sig_transdc_resp-reg_C-effctor"/>
</dbReference>
<evidence type="ECO:0000256" key="2">
    <source>
        <dbReference type="PROSITE-ProRule" id="PRU01091"/>
    </source>
</evidence>